<comment type="caution">
    <text evidence="1">The sequence shown here is derived from an EMBL/GenBank/DDBJ whole genome shotgun (WGS) entry which is preliminary data.</text>
</comment>
<organism evidence="1 2">
    <name type="scientific">Enterocloster hominis</name>
    <name type="common">ex Liu et al. 2021</name>
    <dbReference type="NCBI Taxonomy" id="2763663"/>
    <lineage>
        <taxon>Bacteria</taxon>
        <taxon>Bacillati</taxon>
        <taxon>Bacillota</taxon>
        <taxon>Clostridia</taxon>
        <taxon>Lachnospirales</taxon>
        <taxon>Lachnospiraceae</taxon>
        <taxon>Enterocloster</taxon>
    </lineage>
</organism>
<keyword evidence="2" id="KW-1185">Reference proteome</keyword>
<dbReference type="InterPro" id="IPR014710">
    <property type="entry name" value="RmlC-like_jellyroll"/>
</dbReference>
<dbReference type="PANTHER" id="PTHR37943">
    <property type="entry name" value="PROTEIN VES"/>
    <property type="match status" value="1"/>
</dbReference>
<dbReference type="RefSeq" id="WP_262427062.1">
    <property type="nucleotide sequence ID" value="NZ_JACRTJ010000010.1"/>
</dbReference>
<protein>
    <submittedName>
        <fullName evidence="1">HutD family protein</fullName>
    </submittedName>
</protein>
<dbReference type="Pfam" id="PF05962">
    <property type="entry name" value="HutD"/>
    <property type="match status" value="1"/>
</dbReference>
<proteinExistence type="predicted"/>
<name>A0ABR7NQQ8_9FIRM</name>
<dbReference type="InterPro" id="IPR011051">
    <property type="entry name" value="RmlC_Cupin_sf"/>
</dbReference>
<reference evidence="1 2" key="1">
    <citation type="submission" date="2020-08" db="EMBL/GenBank/DDBJ databases">
        <title>Genome public.</title>
        <authorList>
            <person name="Liu C."/>
            <person name="Sun Q."/>
        </authorList>
    </citation>
    <scope>NUCLEOTIDE SEQUENCE [LARGE SCALE GENOMIC DNA]</scope>
    <source>
        <strain evidence="1 2">BX10</strain>
    </source>
</reference>
<accession>A0ABR7NQQ8</accession>
<gene>
    <name evidence="1" type="ORF">H8708_04250</name>
</gene>
<dbReference type="Gene3D" id="2.60.120.10">
    <property type="entry name" value="Jelly Rolls"/>
    <property type="match status" value="1"/>
</dbReference>
<dbReference type="EMBL" id="JACRTJ010000010">
    <property type="protein sequence ID" value="MBC8598450.1"/>
    <property type="molecule type" value="Genomic_DNA"/>
</dbReference>
<evidence type="ECO:0000313" key="2">
    <source>
        <dbReference type="Proteomes" id="UP000647491"/>
    </source>
</evidence>
<evidence type="ECO:0000313" key="1">
    <source>
        <dbReference type="EMBL" id="MBC8598450.1"/>
    </source>
</evidence>
<dbReference type="Proteomes" id="UP000647491">
    <property type="component" value="Unassembled WGS sequence"/>
</dbReference>
<sequence>MNMEIKKIGRDACRVSSWSGGTTTEFSIAPENGNYQSRDFLWRLSSATVELEESTFTSLPDFDRIILTLEGEMDICHDGGPWIHLEEFSPHRFDGASETRSRGQVTDFNLMLRKGACTGDLEVLSGSGSEQTEDVYRTLFFYCHEGRMEVLVSGPEPVILDEGQGLLLRGLPSGSRIAYEIKPGTRAVKAEIHEKHENDKN</sequence>
<dbReference type="SUPFAM" id="SSF51182">
    <property type="entry name" value="RmlC-like cupins"/>
    <property type="match status" value="1"/>
</dbReference>
<dbReference type="InterPro" id="IPR010282">
    <property type="entry name" value="Uncharacterised_HutD/Ves"/>
</dbReference>
<dbReference type="PANTHER" id="PTHR37943:SF1">
    <property type="entry name" value="PROTEIN VES"/>
    <property type="match status" value="1"/>
</dbReference>